<evidence type="ECO:0000256" key="1">
    <source>
        <dbReference type="SAM" id="Phobius"/>
    </source>
</evidence>
<sequence length="136" mass="15366">MQLSPELLGWLAFASVITFIGTIILIPILVVRIPVDYFMRKERGSLPWASRHPVVRVILLTGKNLFGFLFIGVGILLLALPGQGLVTIIIGILLVDFPGKFQLERWIISQKPALRSINWLRRRSNCPPLEIPEELE</sequence>
<dbReference type="OrthoDB" id="9800130at2"/>
<reference evidence="2 3" key="1">
    <citation type="submission" date="2019-03" db="EMBL/GenBank/DDBJ databases">
        <title>Deep-cultivation of Planctomycetes and their phenomic and genomic characterization uncovers novel biology.</title>
        <authorList>
            <person name="Wiegand S."/>
            <person name="Jogler M."/>
            <person name="Boedeker C."/>
            <person name="Pinto D."/>
            <person name="Vollmers J."/>
            <person name="Rivas-Marin E."/>
            <person name="Kohn T."/>
            <person name="Peeters S.H."/>
            <person name="Heuer A."/>
            <person name="Rast P."/>
            <person name="Oberbeckmann S."/>
            <person name="Bunk B."/>
            <person name="Jeske O."/>
            <person name="Meyerdierks A."/>
            <person name="Storesund J.E."/>
            <person name="Kallscheuer N."/>
            <person name="Luecker S."/>
            <person name="Lage O.M."/>
            <person name="Pohl T."/>
            <person name="Merkel B.J."/>
            <person name="Hornburger P."/>
            <person name="Mueller R.-W."/>
            <person name="Bruemmer F."/>
            <person name="Labrenz M."/>
            <person name="Spormann A.M."/>
            <person name="Op den Camp H."/>
            <person name="Overmann J."/>
            <person name="Amann R."/>
            <person name="Jetten M.S.M."/>
            <person name="Mascher T."/>
            <person name="Medema M.H."/>
            <person name="Devos D.P."/>
            <person name="Kaster A.-K."/>
            <person name="Ovreas L."/>
            <person name="Rohde M."/>
            <person name="Galperin M.Y."/>
            <person name="Jogler C."/>
        </authorList>
    </citation>
    <scope>NUCLEOTIDE SEQUENCE [LARGE SCALE GENOMIC DNA]</scope>
    <source>
        <strain evidence="2 3">V202</strain>
    </source>
</reference>
<evidence type="ECO:0000313" key="2">
    <source>
        <dbReference type="EMBL" id="QDU11905.1"/>
    </source>
</evidence>
<gene>
    <name evidence="2" type="ORF">V202x_53300</name>
</gene>
<feature type="transmembrane region" description="Helical" evidence="1">
    <location>
        <begin position="7"/>
        <end position="30"/>
    </location>
</feature>
<evidence type="ECO:0000313" key="3">
    <source>
        <dbReference type="Proteomes" id="UP000318384"/>
    </source>
</evidence>
<accession>A0A517X318</accession>
<dbReference type="EMBL" id="CP037422">
    <property type="protein sequence ID" value="QDU11905.1"/>
    <property type="molecule type" value="Genomic_DNA"/>
</dbReference>
<keyword evidence="3" id="KW-1185">Reference proteome</keyword>
<proteinExistence type="predicted"/>
<keyword evidence="1" id="KW-1133">Transmembrane helix</keyword>
<keyword evidence="1" id="KW-0812">Transmembrane</keyword>
<dbReference type="Proteomes" id="UP000318384">
    <property type="component" value="Chromosome"/>
</dbReference>
<dbReference type="RefSeq" id="WP_145179684.1">
    <property type="nucleotide sequence ID" value="NZ_CP037422.1"/>
</dbReference>
<name>A0A517X318_9PLAN</name>
<evidence type="ECO:0008006" key="4">
    <source>
        <dbReference type="Google" id="ProtNLM"/>
    </source>
</evidence>
<keyword evidence="1" id="KW-0472">Membrane</keyword>
<organism evidence="2 3">
    <name type="scientific">Gimesia aquarii</name>
    <dbReference type="NCBI Taxonomy" id="2527964"/>
    <lineage>
        <taxon>Bacteria</taxon>
        <taxon>Pseudomonadati</taxon>
        <taxon>Planctomycetota</taxon>
        <taxon>Planctomycetia</taxon>
        <taxon>Planctomycetales</taxon>
        <taxon>Planctomycetaceae</taxon>
        <taxon>Gimesia</taxon>
    </lineage>
</organism>
<protein>
    <recommendedName>
        <fullName evidence="4">Transmembrane protein (PGPGW)</fullName>
    </recommendedName>
</protein>
<feature type="transmembrane region" description="Helical" evidence="1">
    <location>
        <begin position="65"/>
        <end position="95"/>
    </location>
</feature>
<dbReference type="AlphaFoldDB" id="A0A517X318"/>